<dbReference type="AlphaFoldDB" id="A0A0J8RW94"/>
<accession>A0A0J8RW94</accession>
<reference evidence="2" key="1">
    <citation type="journal article" date="2010" name="Genome Res.">
        <title>Population genomic sequencing of Coccidioides fungi reveals recent hybridization and transposon control.</title>
        <authorList>
            <person name="Neafsey D.E."/>
            <person name="Barker B.M."/>
            <person name="Sharpton T.J."/>
            <person name="Stajich J.E."/>
            <person name="Park D.J."/>
            <person name="Whiston E."/>
            <person name="Hung C.-Y."/>
            <person name="McMahan C."/>
            <person name="White J."/>
            <person name="Sykes S."/>
            <person name="Heiman D."/>
            <person name="Young S."/>
            <person name="Zeng Q."/>
            <person name="Abouelleil A."/>
            <person name="Aftuck L."/>
            <person name="Bessette D."/>
            <person name="Brown A."/>
            <person name="FitzGerald M."/>
            <person name="Lui A."/>
            <person name="Macdonald J.P."/>
            <person name="Priest M."/>
            <person name="Orbach M.J."/>
            <person name="Galgiani J.N."/>
            <person name="Kirkland T.N."/>
            <person name="Cole G.T."/>
            <person name="Birren B.W."/>
            <person name="Henn M.R."/>
            <person name="Taylor J.W."/>
            <person name="Rounsley S.D."/>
        </authorList>
    </citation>
    <scope>NUCLEOTIDE SEQUENCE [LARGE SCALE GENOMIC DNA]</scope>
    <source>
        <strain evidence="2">H538.4</strain>
    </source>
</reference>
<dbReference type="EMBL" id="DS017004">
    <property type="protein sequence ID" value="KMU88379.1"/>
    <property type="molecule type" value="Genomic_DNA"/>
</dbReference>
<evidence type="ECO:0000313" key="1">
    <source>
        <dbReference type="EMBL" id="KMU88379.1"/>
    </source>
</evidence>
<name>A0A0J8RW94_COCIT</name>
<proteinExistence type="predicted"/>
<organism evidence="1 2">
    <name type="scientific">Coccidioides immitis H538.4</name>
    <dbReference type="NCBI Taxonomy" id="396776"/>
    <lineage>
        <taxon>Eukaryota</taxon>
        <taxon>Fungi</taxon>
        <taxon>Dikarya</taxon>
        <taxon>Ascomycota</taxon>
        <taxon>Pezizomycotina</taxon>
        <taxon>Eurotiomycetes</taxon>
        <taxon>Eurotiomycetidae</taxon>
        <taxon>Onygenales</taxon>
        <taxon>Onygenaceae</taxon>
        <taxon>Coccidioides</taxon>
    </lineage>
</organism>
<dbReference type="VEuPathDB" id="FungiDB:CIHG_06177"/>
<dbReference type="Proteomes" id="UP000054563">
    <property type="component" value="Unassembled WGS sequence"/>
</dbReference>
<sequence>MERHGTSRGLPRRPPLGWRFDGLTLRVAAPHMIIRLRSQGYRICCCTDRAYVWAEDMDDASHSLVSRSSTHSGPHEDREQTVRACCLARCGVGPAFFHTSRNTATSSSIQLRRDGMIKTEAIKAYNGSPLGESVIGESTIPLN</sequence>
<gene>
    <name evidence="1" type="ORF">CIHG_06177</name>
</gene>
<evidence type="ECO:0000313" key="2">
    <source>
        <dbReference type="Proteomes" id="UP000054563"/>
    </source>
</evidence>
<protein>
    <submittedName>
        <fullName evidence="1">Uncharacterized protein</fullName>
    </submittedName>
</protein>